<name>A0A4R4Y6S0_9PSEU</name>
<organism evidence="1 2">
    <name type="scientific">Saccharopolyspora elongata</name>
    <dbReference type="NCBI Taxonomy" id="2530387"/>
    <lineage>
        <taxon>Bacteria</taxon>
        <taxon>Bacillati</taxon>
        <taxon>Actinomycetota</taxon>
        <taxon>Actinomycetes</taxon>
        <taxon>Pseudonocardiales</taxon>
        <taxon>Pseudonocardiaceae</taxon>
        <taxon>Saccharopolyspora</taxon>
    </lineage>
</organism>
<protein>
    <submittedName>
        <fullName evidence="1">Uncharacterized protein</fullName>
    </submittedName>
</protein>
<gene>
    <name evidence="1" type="ORF">E1288_37265</name>
</gene>
<dbReference type="Gene3D" id="3.30.60.230">
    <property type="entry name" value="Lsr2, dimerization domain"/>
    <property type="match status" value="1"/>
</dbReference>
<accession>A0A4R4Y6S0</accession>
<sequence length="38" mass="4653">MRKDCLVVRSRFDIDVNDQHSRDLRSVLARYIRHARRV</sequence>
<dbReference type="AlphaFoldDB" id="A0A4R4Y6S0"/>
<keyword evidence="2" id="KW-1185">Reference proteome</keyword>
<comment type="caution">
    <text evidence="1">The sequence shown here is derived from an EMBL/GenBank/DDBJ whole genome shotgun (WGS) entry which is preliminary data.</text>
</comment>
<evidence type="ECO:0000313" key="1">
    <source>
        <dbReference type="EMBL" id="TDD39319.1"/>
    </source>
</evidence>
<proteinExistence type="predicted"/>
<dbReference type="InterPro" id="IPR042261">
    <property type="entry name" value="Lsr2-like_dimerization"/>
</dbReference>
<dbReference type="EMBL" id="SMKW01000078">
    <property type="protein sequence ID" value="TDD39319.1"/>
    <property type="molecule type" value="Genomic_DNA"/>
</dbReference>
<reference evidence="1 2" key="1">
    <citation type="submission" date="2019-03" db="EMBL/GenBank/DDBJ databases">
        <title>Draft genome sequences of novel Actinobacteria.</title>
        <authorList>
            <person name="Sahin N."/>
            <person name="Ay H."/>
            <person name="Saygin H."/>
        </authorList>
    </citation>
    <scope>NUCLEOTIDE SEQUENCE [LARGE SCALE GENOMIC DNA]</scope>
    <source>
        <strain evidence="1 2">7K502</strain>
    </source>
</reference>
<dbReference type="Proteomes" id="UP000294947">
    <property type="component" value="Unassembled WGS sequence"/>
</dbReference>
<evidence type="ECO:0000313" key="2">
    <source>
        <dbReference type="Proteomes" id="UP000294947"/>
    </source>
</evidence>